<keyword evidence="1" id="KW-0812">Transmembrane</keyword>
<reference evidence="3" key="1">
    <citation type="submission" date="2015-07" db="EMBL/GenBank/DDBJ databases">
        <title>Draft genome sequence of Acetobacterium bakii DSM 8293, a potential psychrophilic chemical producer through syngas fermentation.</title>
        <authorList>
            <person name="Song Y."/>
            <person name="Hwang S."/>
            <person name="Cho B.-K."/>
        </authorList>
    </citation>
    <scope>NUCLEOTIDE SEQUENCE [LARGE SCALE GENOMIC DNA]</scope>
    <source>
        <strain evidence="3">DSM 8239</strain>
    </source>
</reference>
<dbReference type="GO" id="GO:0140359">
    <property type="term" value="F:ABC-type transporter activity"/>
    <property type="evidence" value="ECO:0007669"/>
    <property type="project" value="InterPro"/>
</dbReference>
<accession>A0A0L6TX31</accession>
<dbReference type="PANTHER" id="PTHR37305:SF2">
    <property type="entry name" value="BACITRACIN TRANSPORT PERMEASE PROTEIN BCRB"/>
    <property type="match status" value="1"/>
</dbReference>
<dbReference type="AlphaFoldDB" id="A0A0L6TX31"/>
<feature type="transmembrane region" description="Helical" evidence="1">
    <location>
        <begin position="120"/>
        <end position="142"/>
    </location>
</feature>
<feature type="transmembrane region" description="Helical" evidence="1">
    <location>
        <begin position="224"/>
        <end position="248"/>
    </location>
</feature>
<protein>
    <submittedName>
        <fullName evidence="2">ABC transporter permease</fullName>
    </submittedName>
</protein>
<dbReference type="PATRIC" id="fig|52689.4.peg.2574"/>
<comment type="caution">
    <text evidence="2">The sequence shown here is derived from an EMBL/GenBank/DDBJ whole genome shotgun (WGS) entry which is preliminary data.</text>
</comment>
<feature type="transmembrane region" description="Helical" evidence="1">
    <location>
        <begin position="18"/>
        <end position="35"/>
    </location>
</feature>
<name>A0A0L6TX31_9FIRM</name>
<dbReference type="STRING" id="52689.AKG39_15265"/>
<feature type="transmembrane region" description="Helical" evidence="1">
    <location>
        <begin position="163"/>
        <end position="189"/>
    </location>
</feature>
<dbReference type="GO" id="GO:0005886">
    <property type="term" value="C:plasma membrane"/>
    <property type="evidence" value="ECO:0007669"/>
    <property type="project" value="UniProtKB-SubCell"/>
</dbReference>
<dbReference type="EMBL" id="LGYO01000042">
    <property type="protein sequence ID" value="KNZ40819.1"/>
    <property type="molecule type" value="Genomic_DNA"/>
</dbReference>
<keyword evidence="1" id="KW-0472">Membrane</keyword>
<feature type="transmembrane region" description="Helical" evidence="1">
    <location>
        <begin position="302"/>
        <end position="326"/>
    </location>
</feature>
<dbReference type="Pfam" id="PF12679">
    <property type="entry name" value="ABC2_membrane_2"/>
    <property type="match status" value="1"/>
</dbReference>
<sequence length="333" mass="37373">MLILIRNEVTKLLLKKKLILIIGLLIIFITLLSYGQQYTYEKNIDRFENFSGAGTYDWKSLATQRLNDLENRLDSPYIPDSGIASTEIEIRQLRYFIENDINPITPSAVKFSVDFVEQGISLLIPLIIVILAADLVSGEFSTGTIKVLLTRAVPRWKILLSKLIALILMTTLVVLIIGILSVLISYLFFRQWGFNEPVATGFSLIDGQLNADSVILVTRFQYSLLIYSLTWYVSIVIAAITLLISILVENTATAIGVLMAALIGGQFLQFFLSDWAIVKFFFVTNLDLTRYLTGSYQPIGGMSLNFSIITLGLWGLLSLMIGFMVFNRKDVLV</sequence>
<keyword evidence="3" id="KW-1185">Reference proteome</keyword>
<dbReference type="SUPFAM" id="SSF82866">
    <property type="entry name" value="Multidrug efflux transporter AcrB transmembrane domain"/>
    <property type="match status" value="1"/>
</dbReference>
<evidence type="ECO:0000313" key="3">
    <source>
        <dbReference type="Proteomes" id="UP000036873"/>
    </source>
</evidence>
<dbReference type="PANTHER" id="PTHR37305">
    <property type="entry name" value="INTEGRAL MEMBRANE PROTEIN-RELATED"/>
    <property type="match status" value="1"/>
</dbReference>
<dbReference type="RefSeq" id="WP_050741272.1">
    <property type="nucleotide sequence ID" value="NZ_LGYO01000042.1"/>
</dbReference>
<gene>
    <name evidence="2" type="ORF">AKG39_15265</name>
</gene>
<dbReference type="OrthoDB" id="8613028at2"/>
<dbReference type="Proteomes" id="UP000036873">
    <property type="component" value="Unassembled WGS sequence"/>
</dbReference>
<keyword evidence="1" id="KW-1133">Transmembrane helix</keyword>
<feature type="transmembrane region" description="Helical" evidence="1">
    <location>
        <begin position="255"/>
        <end position="282"/>
    </location>
</feature>
<organism evidence="2 3">
    <name type="scientific">Acetobacterium bakii</name>
    <dbReference type="NCBI Taxonomy" id="52689"/>
    <lineage>
        <taxon>Bacteria</taxon>
        <taxon>Bacillati</taxon>
        <taxon>Bacillota</taxon>
        <taxon>Clostridia</taxon>
        <taxon>Eubacteriales</taxon>
        <taxon>Eubacteriaceae</taxon>
        <taxon>Acetobacterium</taxon>
    </lineage>
</organism>
<proteinExistence type="predicted"/>
<evidence type="ECO:0000256" key="1">
    <source>
        <dbReference type="SAM" id="Phobius"/>
    </source>
</evidence>
<evidence type="ECO:0000313" key="2">
    <source>
        <dbReference type="EMBL" id="KNZ40819.1"/>
    </source>
</evidence>